<evidence type="ECO:0000259" key="6">
    <source>
        <dbReference type="PROSITE" id="PS51352"/>
    </source>
</evidence>
<proteinExistence type="predicted"/>
<keyword evidence="5" id="KW-0732">Signal</keyword>
<evidence type="ECO:0000256" key="2">
    <source>
        <dbReference type="ARBA" id="ARBA00022748"/>
    </source>
</evidence>
<dbReference type="PROSITE" id="PS51257">
    <property type="entry name" value="PROKAR_LIPOPROTEIN"/>
    <property type="match status" value="1"/>
</dbReference>
<keyword evidence="4" id="KW-0676">Redox-active center</keyword>
<keyword evidence="3" id="KW-1015">Disulfide bond</keyword>
<evidence type="ECO:0000313" key="8">
    <source>
        <dbReference type="Proteomes" id="UP000232883"/>
    </source>
</evidence>
<evidence type="ECO:0000313" key="7">
    <source>
        <dbReference type="EMBL" id="AUD04097.1"/>
    </source>
</evidence>
<name>A0A2K8Z2K4_9BACT</name>
<dbReference type="AlphaFoldDB" id="A0A2K8Z2K4"/>
<protein>
    <recommendedName>
        <fullName evidence="6">Thioredoxin domain-containing protein</fullName>
    </recommendedName>
</protein>
<dbReference type="SUPFAM" id="SSF52833">
    <property type="entry name" value="Thioredoxin-like"/>
    <property type="match status" value="1"/>
</dbReference>
<keyword evidence="2" id="KW-0201">Cytochrome c-type biogenesis</keyword>
<dbReference type="GO" id="GO:0017004">
    <property type="term" value="P:cytochrome complex assembly"/>
    <property type="evidence" value="ECO:0007669"/>
    <property type="project" value="UniProtKB-KW"/>
</dbReference>
<dbReference type="PROSITE" id="PS00194">
    <property type="entry name" value="THIOREDOXIN_1"/>
    <property type="match status" value="1"/>
</dbReference>
<comment type="subcellular location">
    <subcellularLocation>
        <location evidence="1">Cell envelope</location>
    </subcellularLocation>
</comment>
<reference evidence="7 8" key="1">
    <citation type="submission" date="2017-11" db="EMBL/GenBank/DDBJ databases">
        <title>Taxonomic description and genome sequences of Spirosoma HA7 sp. nov., isolated from pollen microhabitat of Corylus avellana.</title>
        <authorList>
            <person name="Ambika Manirajan B."/>
            <person name="Suarez C."/>
            <person name="Ratering S."/>
            <person name="Geissler-Plaum R."/>
            <person name="Cardinale M."/>
            <person name="Sylvia S."/>
        </authorList>
    </citation>
    <scope>NUCLEOTIDE SEQUENCE [LARGE SCALE GENOMIC DNA]</scope>
    <source>
        <strain evidence="7 8">HA7</strain>
    </source>
</reference>
<dbReference type="InterPro" id="IPR012336">
    <property type="entry name" value="Thioredoxin-like_fold"/>
</dbReference>
<evidence type="ECO:0000256" key="5">
    <source>
        <dbReference type="SAM" id="SignalP"/>
    </source>
</evidence>
<dbReference type="OrthoDB" id="983020at2"/>
<dbReference type="InterPro" id="IPR013766">
    <property type="entry name" value="Thioredoxin_domain"/>
</dbReference>
<accession>A0A2K8Z2K4</accession>
<dbReference type="KEGG" id="spir:CWM47_21040"/>
<keyword evidence="8" id="KW-1185">Reference proteome</keyword>
<organism evidence="7 8">
    <name type="scientific">Spirosoma pollinicola</name>
    <dbReference type="NCBI Taxonomy" id="2057025"/>
    <lineage>
        <taxon>Bacteria</taxon>
        <taxon>Pseudomonadati</taxon>
        <taxon>Bacteroidota</taxon>
        <taxon>Cytophagia</taxon>
        <taxon>Cytophagales</taxon>
        <taxon>Cytophagaceae</taxon>
        <taxon>Spirosoma</taxon>
    </lineage>
</organism>
<evidence type="ECO:0000256" key="1">
    <source>
        <dbReference type="ARBA" id="ARBA00004196"/>
    </source>
</evidence>
<dbReference type="Pfam" id="PF13905">
    <property type="entry name" value="Thioredoxin_8"/>
    <property type="match status" value="1"/>
</dbReference>
<evidence type="ECO:0000256" key="3">
    <source>
        <dbReference type="ARBA" id="ARBA00023157"/>
    </source>
</evidence>
<gene>
    <name evidence="7" type="ORF">CWM47_21040</name>
</gene>
<dbReference type="PANTHER" id="PTHR42852">
    <property type="entry name" value="THIOL:DISULFIDE INTERCHANGE PROTEIN DSBE"/>
    <property type="match status" value="1"/>
</dbReference>
<feature type="chain" id="PRO_5014940451" description="Thioredoxin domain-containing protein" evidence="5">
    <location>
        <begin position="23"/>
        <end position="492"/>
    </location>
</feature>
<dbReference type="PANTHER" id="PTHR42852:SF6">
    <property type="entry name" value="THIOL:DISULFIDE INTERCHANGE PROTEIN DSBE"/>
    <property type="match status" value="1"/>
</dbReference>
<dbReference type="InterPro" id="IPR036249">
    <property type="entry name" value="Thioredoxin-like_sf"/>
</dbReference>
<dbReference type="GO" id="GO:0030313">
    <property type="term" value="C:cell envelope"/>
    <property type="evidence" value="ECO:0007669"/>
    <property type="project" value="UniProtKB-SubCell"/>
</dbReference>
<dbReference type="EMBL" id="CP025096">
    <property type="protein sequence ID" value="AUD04097.1"/>
    <property type="molecule type" value="Genomic_DNA"/>
</dbReference>
<dbReference type="CDD" id="cd02966">
    <property type="entry name" value="TlpA_like_family"/>
    <property type="match status" value="1"/>
</dbReference>
<dbReference type="InterPro" id="IPR050553">
    <property type="entry name" value="Thioredoxin_ResA/DsbE_sf"/>
</dbReference>
<dbReference type="InterPro" id="IPR017937">
    <property type="entry name" value="Thioredoxin_CS"/>
</dbReference>
<feature type="signal peptide" evidence="5">
    <location>
        <begin position="1"/>
        <end position="22"/>
    </location>
</feature>
<dbReference type="Gene3D" id="3.40.30.10">
    <property type="entry name" value="Glutaredoxin"/>
    <property type="match status" value="1"/>
</dbReference>
<evidence type="ECO:0000256" key="4">
    <source>
        <dbReference type="ARBA" id="ARBA00023284"/>
    </source>
</evidence>
<sequence>MKKLMIINLTGFITFFSMIACQGVNEPSDSSVPKISSVMVATQPTSQLPYIVCDFNISKRYERDTLKPINGRFLKTWQLKRPAVVRLYIPGQYVRLWVAPGYHTEIKLPADPGKAYELSGDGQLEKTYASDIQAININDFPRVMKDGAVMPPIMFFKKAERISQRRDSVFQAYLKIYGKTIADNPDLMAFFDMEKEDNRFFLPRVLMNYVESEQVSEREKRHFFDQYVKTMSQLNEPVDSLSSENKRFFFPRLNTYYVQKQRMDGDSMRSIEVGIYAYMMETATKKFTGSTRDYLLDYYLSTLTHFARTYNPEYPSISSLIELYKSSLSESGRKAMLARVTSATSASLKRPYQMASESGREVLLAEKLAPVTVVDIWASWCGPCLTSFPAMRTLKEKYRAHKSVKFIWISVDQDKNKWDKAIKELKLDPENSLWVPYGLNSVFANDLAINSIPRYLILNAKGEILQMNAPGGKNNEQKLAALIDKYSRDAGR</sequence>
<dbReference type="Proteomes" id="UP000232883">
    <property type="component" value="Chromosome"/>
</dbReference>
<dbReference type="RefSeq" id="WP_100990163.1">
    <property type="nucleotide sequence ID" value="NZ_CP025096.1"/>
</dbReference>
<dbReference type="PROSITE" id="PS51352">
    <property type="entry name" value="THIOREDOXIN_2"/>
    <property type="match status" value="1"/>
</dbReference>
<feature type="domain" description="Thioredoxin" evidence="6">
    <location>
        <begin position="337"/>
        <end position="488"/>
    </location>
</feature>